<dbReference type="PANTHER" id="PTHR31418:SF5">
    <property type="entry name" value="FATTY-ACID AND RETINOL-BINDING PROTEIN 1"/>
    <property type="match status" value="1"/>
</dbReference>
<evidence type="ECO:0000256" key="3">
    <source>
        <dbReference type="ARBA" id="ARBA00022525"/>
    </source>
</evidence>
<organism evidence="8 9">
    <name type="scientific">Necator americanus</name>
    <name type="common">Human hookworm</name>
    <dbReference type="NCBI Taxonomy" id="51031"/>
    <lineage>
        <taxon>Eukaryota</taxon>
        <taxon>Metazoa</taxon>
        <taxon>Ecdysozoa</taxon>
        <taxon>Nematoda</taxon>
        <taxon>Chromadorea</taxon>
        <taxon>Rhabditida</taxon>
        <taxon>Rhabditina</taxon>
        <taxon>Rhabditomorpha</taxon>
        <taxon>Strongyloidea</taxon>
        <taxon>Ancylostomatidae</taxon>
        <taxon>Bunostominae</taxon>
        <taxon>Necator</taxon>
    </lineage>
</organism>
<dbReference type="PANTHER" id="PTHR31418">
    <property type="entry name" value="FATTY-ACID AND RETINOL-BINDING PROTEIN 1"/>
    <property type="match status" value="1"/>
</dbReference>
<evidence type="ECO:0000256" key="6">
    <source>
        <dbReference type="ARBA" id="ARBA00023121"/>
    </source>
</evidence>
<comment type="similarity">
    <text evidence="2">Belongs to the fatty-acid and retinol-binding protein (FARBP) family.</text>
</comment>
<keyword evidence="9" id="KW-1185">Reference proteome</keyword>
<dbReference type="Proteomes" id="UP001303046">
    <property type="component" value="Unassembled WGS sequence"/>
</dbReference>
<gene>
    <name evidence="8" type="primary">Necator_chrIII.g12700</name>
    <name evidence="8" type="ORF">RB195_011933</name>
</gene>
<comment type="caution">
    <text evidence="8">The sequence shown here is derived from an EMBL/GenBank/DDBJ whole genome shotgun (WGS) entry which is preliminary data.</text>
</comment>
<name>A0ABR1D6B4_NECAM</name>
<dbReference type="Gene3D" id="1.20.120.1100">
    <property type="match status" value="1"/>
</dbReference>
<evidence type="ECO:0000313" key="9">
    <source>
        <dbReference type="Proteomes" id="UP001303046"/>
    </source>
</evidence>
<dbReference type="InterPro" id="IPR008632">
    <property type="entry name" value="Gp-FAR-1"/>
</dbReference>
<proteinExistence type="inferred from homology"/>
<evidence type="ECO:0000256" key="4">
    <source>
        <dbReference type="ARBA" id="ARBA00022729"/>
    </source>
</evidence>
<feature type="chain" id="PRO_5047326275" description="SXP/RAL-2 family protein Ani s 5-like cation-binding domain-containing protein" evidence="7">
    <location>
        <begin position="20"/>
        <end position="255"/>
    </location>
</feature>
<dbReference type="EMBL" id="JAVFWL010000003">
    <property type="protein sequence ID" value="KAK6745508.1"/>
    <property type="molecule type" value="Genomic_DNA"/>
</dbReference>
<keyword evidence="6" id="KW-0446">Lipid-binding</keyword>
<accession>A0ABR1D6B4</accession>
<sequence length="255" mass="29319">MMFFMLCLVLAASLVLVTPLPRRIQDPMDRQISLDKLLDRKVSFNRAALDYYIDILHDYKDYVPKEIQEIFDNLSDQTRNDMVAAVNDIEAGTIRIPNDPQKIIDYVAKHTPQLGDNLDHAMDLLMTNVNKLNPETKKAFKKWWDRVFEAVSCPEDKLANCIARVISDFKAAYDKASNTIKSDVRSVWPQAYNLLESDFAEKFADVAKKFADGGLTMDIHILTADAQYPPKEPKVKIYNNRQSRFNNEFGTDFDK</sequence>
<keyword evidence="4 7" id="KW-0732">Signal</keyword>
<evidence type="ECO:0000256" key="7">
    <source>
        <dbReference type="SAM" id="SignalP"/>
    </source>
</evidence>
<reference evidence="8 9" key="1">
    <citation type="submission" date="2023-08" db="EMBL/GenBank/DDBJ databases">
        <title>A Necator americanus chromosomal reference genome.</title>
        <authorList>
            <person name="Ilik V."/>
            <person name="Petrzelkova K.J."/>
            <person name="Pardy F."/>
            <person name="Fuh T."/>
            <person name="Niatou-Singa F.S."/>
            <person name="Gouil Q."/>
            <person name="Baker L."/>
            <person name="Ritchie M.E."/>
            <person name="Jex A.R."/>
            <person name="Gazzola D."/>
            <person name="Li H."/>
            <person name="Toshio Fujiwara R."/>
            <person name="Zhan B."/>
            <person name="Aroian R.V."/>
            <person name="Pafco B."/>
            <person name="Schwarz E.M."/>
        </authorList>
    </citation>
    <scope>NUCLEOTIDE SEQUENCE [LARGE SCALE GENOMIC DNA]</scope>
    <source>
        <strain evidence="8 9">Aroian</strain>
        <tissue evidence="8">Whole animal</tissue>
    </source>
</reference>
<evidence type="ECO:0000256" key="2">
    <source>
        <dbReference type="ARBA" id="ARBA00006648"/>
    </source>
</evidence>
<evidence type="ECO:0000256" key="1">
    <source>
        <dbReference type="ARBA" id="ARBA00004613"/>
    </source>
</evidence>
<comment type="subcellular location">
    <subcellularLocation>
        <location evidence="1">Secreted</location>
    </subcellularLocation>
</comment>
<feature type="signal peptide" evidence="7">
    <location>
        <begin position="1"/>
        <end position="19"/>
    </location>
</feature>
<keyword evidence="3" id="KW-0964">Secreted</keyword>
<keyword evidence="5" id="KW-0175">Coiled coil</keyword>
<evidence type="ECO:0000256" key="5">
    <source>
        <dbReference type="ARBA" id="ARBA00023054"/>
    </source>
</evidence>
<dbReference type="Pfam" id="PF05823">
    <property type="entry name" value="Gp-FAR-1"/>
    <property type="match status" value="1"/>
</dbReference>
<protein>
    <recommendedName>
        <fullName evidence="10">SXP/RAL-2 family protein Ani s 5-like cation-binding domain-containing protein</fullName>
    </recommendedName>
</protein>
<evidence type="ECO:0008006" key="10">
    <source>
        <dbReference type="Google" id="ProtNLM"/>
    </source>
</evidence>
<evidence type="ECO:0000313" key="8">
    <source>
        <dbReference type="EMBL" id="KAK6745508.1"/>
    </source>
</evidence>